<keyword evidence="10" id="KW-1185">Reference proteome</keyword>
<feature type="transmembrane region" description="Helical" evidence="8">
    <location>
        <begin position="448"/>
        <end position="465"/>
    </location>
</feature>
<feature type="transmembrane region" description="Helical" evidence="8">
    <location>
        <begin position="355"/>
        <end position="384"/>
    </location>
</feature>
<dbReference type="InterPro" id="IPR050495">
    <property type="entry name" value="ATG22/LtaA_families"/>
</dbReference>
<evidence type="ECO:0000256" key="4">
    <source>
        <dbReference type="ARBA" id="ARBA00022692"/>
    </source>
</evidence>
<comment type="similarity">
    <text evidence="2">Belongs to the ATG22 family.</text>
</comment>
<keyword evidence="4 8" id="KW-0812">Transmembrane</keyword>
<keyword evidence="3" id="KW-0813">Transport</keyword>
<keyword evidence="6 8" id="KW-0472">Membrane</keyword>
<proteinExistence type="inferred from homology"/>
<evidence type="ECO:0000256" key="6">
    <source>
        <dbReference type="ARBA" id="ARBA00023136"/>
    </source>
</evidence>
<dbReference type="EMBL" id="JALLBG020000129">
    <property type="protein sequence ID" value="KAL3763068.1"/>
    <property type="molecule type" value="Genomic_DNA"/>
</dbReference>
<sequence>MTQDGGNDIEKAAVVADSDDKPDADFLAILGGSHAPASSSSNPPTTHGSGGDADAGAGSGVGDSGAGNPNRVPMQRKLSISEQASSLSSRRFTAPSYLKWIEYPFRIQNITTECYIEEATAQCMDVAARGPINQTGSFVGSAMLSLAAAKAGGPTNEIYGIQASSYLTVASLIVGLTSAATLPFVGALVDHTDHRKVMGVVSAFFIIISVGIQISIGPNTWFLAFIFEIVGGYFLVMHQVCCMAYLPDLTHDIAAMGHYTSRLMISQYLSQGIYTSIVIIAGFVGKISSLQTAKFAAALSFSIGSVLFGYAWIFLYRKRPKLREVPPGSNLLTTGFKQLLVTTKVVFQQYRALKWFMLSLLFAPEAGSGALLSIAVTFLTFFVQMEVKEIAVVSIIVLFSNIPGALLAKKMCRLINPLNSYRCAQFMFAANNLLLAGLVTGSTRKDKILVYVFSSSWGFSFGWMFPSQRTLAVALIPKGQETEMMGLISFFMHVLGWLPVFIFTAMNENSVNMRWGVASVSFLVLLSVTVSFMCGSFQDAVDAVAHTSDNYLSEYAKNVGEKERSTKSLAQSTLEDGTDTKQ</sequence>
<feature type="transmembrane region" description="Helical" evidence="8">
    <location>
        <begin position="295"/>
        <end position="315"/>
    </location>
</feature>
<evidence type="ECO:0000256" key="1">
    <source>
        <dbReference type="ARBA" id="ARBA00004127"/>
    </source>
</evidence>
<dbReference type="InterPro" id="IPR024671">
    <property type="entry name" value="Atg22-like"/>
</dbReference>
<dbReference type="SUPFAM" id="SSF103473">
    <property type="entry name" value="MFS general substrate transporter"/>
    <property type="match status" value="1"/>
</dbReference>
<dbReference type="AlphaFoldDB" id="A0ABD3MGM0"/>
<evidence type="ECO:0000256" key="2">
    <source>
        <dbReference type="ARBA" id="ARBA00006978"/>
    </source>
</evidence>
<dbReference type="PANTHER" id="PTHR23519:SF1">
    <property type="entry name" value="AUTOPHAGY-RELATED PROTEIN 22"/>
    <property type="match status" value="1"/>
</dbReference>
<protein>
    <submittedName>
        <fullName evidence="9">Uncharacterized protein</fullName>
    </submittedName>
</protein>
<evidence type="ECO:0000313" key="9">
    <source>
        <dbReference type="EMBL" id="KAL3763068.1"/>
    </source>
</evidence>
<evidence type="ECO:0000256" key="3">
    <source>
        <dbReference type="ARBA" id="ARBA00022448"/>
    </source>
</evidence>
<feature type="transmembrane region" description="Helical" evidence="8">
    <location>
        <begin position="222"/>
        <end position="247"/>
    </location>
</feature>
<feature type="transmembrane region" description="Helical" evidence="8">
    <location>
        <begin position="390"/>
        <end position="408"/>
    </location>
</feature>
<comment type="subcellular location">
    <subcellularLocation>
        <location evidence="1">Endomembrane system</location>
        <topology evidence="1">Multi-pass membrane protein</topology>
    </subcellularLocation>
</comment>
<dbReference type="Gene3D" id="1.20.1250.20">
    <property type="entry name" value="MFS general substrate transporter like domains"/>
    <property type="match status" value="1"/>
</dbReference>
<feature type="transmembrane region" description="Helical" evidence="8">
    <location>
        <begin position="197"/>
        <end position="216"/>
    </location>
</feature>
<evidence type="ECO:0000313" key="10">
    <source>
        <dbReference type="Proteomes" id="UP001530293"/>
    </source>
</evidence>
<dbReference type="Proteomes" id="UP001530293">
    <property type="component" value="Unassembled WGS sequence"/>
</dbReference>
<feature type="region of interest" description="Disordered" evidence="7">
    <location>
        <begin position="561"/>
        <end position="582"/>
    </location>
</feature>
<feature type="transmembrane region" description="Helical" evidence="8">
    <location>
        <begin position="166"/>
        <end position="185"/>
    </location>
</feature>
<dbReference type="InterPro" id="IPR036259">
    <property type="entry name" value="MFS_trans_sf"/>
</dbReference>
<evidence type="ECO:0000256" key="7">
    <source>
        <dbReference type="SAM" id="MobiDB-lite"/>
    </source>
</evidence>
<evidence type="ECO:0000256" key="8">
    <source>
        <dbReference type="SAM" id="Phobius"/>
    </source>
</evidence>
<feature type="transmembrane region" description="Helical" evidence="8">
    <location>
        <begin position="268"/>
        <end position="289"/>
    </location>
</feature>
<feature type="transmembrane region" description="Helical" evidence="8">
    <location>
        <begin position="515"/>
        <end position="533"/>
    </location>
</feature>
<dbReference type="GO" id="GO:0012505">
    <property type="term" value="C:endomembrane system"/>
    <property type="evidence" value="ECO:0007669"/>
    <property type="project" value="UniProtKB-SubCell"/>
</dbReference>
<dbReference type="Pfam" id="PF11700">
    <property type="entry name" value="ATG22"/>
    <property type="match status" value="1"/>
</dbReference>
<feature type="transmembrane region" description="Helical" evidence="8">
    <location>
        <begin position="485"/>
        <end position="503"/>
    </location>
</feature>
<feature type="region of interest" description="Disordered" evidence="7">
    <location>
        <begin position="25"/>
        <end position="73"/>
    </location>
</feature>
<organism evidence="9 10">
    <name type="scientific">Discostella pseudostelligera</name>
    <dbReference type="NCBI Taxonomy" id="259834"/>
    <lineage>
        <taxon>Eukaryota</taxon>
        <taxon>Sar</taxon>
        <taxon>Stramenopiles</taxon>
        <taxon>Ochrophyta</taxon>
        <taxon>Bacillariophyta</taxon>
        <taxon>Coscinodiscophyceae</taxon>
        <taxon>Thalassiosirophycidae</taxon>
        <taxon>Stephanodiscales</taxon>
        <taxon>Stephanodiscaceae</taxon>
        <taxon>Discostella</taxon>
    </lineage>
</organism>
<keyword evidence="5 8" id="KW-1133">Transmembrane helix</keyword>
<reference evidence="9 10" key="1">
    <citation type="submission" date="2024-10" db="EMBL/GenBank/DDBJ databases">
        <title>Updated reference genomes for cyclostephanoid diatoms.</title>
        <authorList>
            <person name="Roberts W.R."/>
            <person name="Alverson A.J."/>
        </authorList>
    </citation>
    <scope>NUCLEOTIDE SEQUENCE [LARGE SCALE GENOMIC DNA]</scope>
    <source>
        <strain evidence="9 10">AJA232-27</strain>
    </source>
</reference>
<feature type="compositionally biased region" description="Gly residues" evidence="7">
    <location>
        <begin position="48"/>
        <end position="65"/>
    </location>
</feature>
<name>A0ABD3MGM0_9STRA</name>
<feature type="compositionally biased region" description="Low complexity" evidence="7">
    <location>
        <begin position="33"/>
        <end position="47"/>
    </location>
</feature>
<gene>
    <name evidence="9" type="ORF">ACHAWU_007774</name>
</gene>
<evidence type="ECO:0000256" key="5">
    <source>
        <dbReference type="ARBA" id="ARBA00022989"/>
    </source>
</evidence>
<accession>A0ABD3MGM0</accession>
<comment type="caution">
    <text evidence="9">The sequence shown here is derived from an EMBL/GenBank/DDBJ whole genome shotgun (WGS) entry which is preliminary data.</text>
</comment>
<dbReference type="PANTHER" id="PTHR23519">
    <property type="entry name" value="AUTOPHAGY-RELATED PROTEIN 22"/>
    <property type="match status" value="1"/>
</dbReference>